<feature type="transmembrane region" description="Helical" evidence="2">
    <location>
        <begin position="111"/>
        <end position="134"/>
    </location>
</feature>
<keyword evidence="2" id="KW-1133">Transmembrane helix</keyword>
<feature type="compositionally biased region" description="Basic and acidic residues" evidence="1">
    <location>
        <begin position="160"/>
        <end position="191"/>
    </location>
</feature>
<feature type="transmembrane region" description="Helical" evidence="2">
    <location>
        <begin position="81"/>
        <end position="105"/>
    </location>
</feature>
<feature type="transmembrane region" description="Helical" evidence="2">
    <location>
        <begin position="52"/>
        <end position="69"/>
    </location>
</feature>
<evidence type="ECO:0000256" key="1">
    <source>
        <dbReference type="SAM" id="MobiDB-lite"/>
    </source>
</evidence>
<comment type="caution">
    <text evidence="3">The sequence shown here is derived from an EMBL/GenBank/DDBJ whole genome shotgun (WGS) entry which is preliminary data.</text>
</comment>
<reference evidence="3" key="1">
    <citation type="submission" date="2020-10" db="EMBL/GenBank/DDBJ databases">
        <authorList>
            <person name="Gilroy R."/>
        </authorList>
    </citation>
    <scope>NUCLEOTIDE SEQUENCE</scope>
    <source>
        <strain evidence="3">ChiSjej5B23-6657</strain>
    </source>
</reference>
<feature type="transmembrane region" description="Helical" evidence="2">
    <location>
        <begin position="12"/>
        <end position="32"/>
    </location>
</feature>
<dbReference type="Pfam" id="PF09578">
    <property type="entry name" value="Spore_YabQ"/>
    <property type="match status" value="1"/>
</dbReference>
<dbReference type="EMBL" id="DVHM01000123">
    <property type="protein sequence ID" value="HIR71157.1"/>
    <property type="molecule type" value="Genomic_DNA"/>
</dbReference>
<name>A0A9D1EAB1_9FIRM</name>
<dbReference type="InterPro" id="IPR019074">
    <property type="entry name" value="YabQ"/>
</dbReference>
<reference evidence="3" key="2">
    <citation type="journal article" date="2021" name="PeerJ">
        <title>Extensive microbial diversity within the chicken gut microbiome revealed by metagenomics and culture.</title>
        <authorList>
            <person name="Gilroy R."/>
            <person name="Ravi A."/>
            <person name="Getino M."/>
            <person name="Pursley I."/>
            <person name="Horton D.L."/>
            <person name="Alikhan N.F."/>
            <person name="Baker D."/>
            <person name="Gharbi K."/>
            <person name="Hall N."/>
            <person name="Watson M."/>
            <person name="Adriaenssens E.M."/>
            <person name="Foster-Nyarko E."/>
            <person name="Jarju S."/>
            <person name="Secka A."/>
            <person name="Antonio M."/>
            <person name="Oren A."/>
            <person name="Chaudhuri R.R."/>
            <person name="La Ragione R."/>
            <person name="Hildebrand F."/>
            <person name="Pallen M.J."/>
        </authorList>
    </citation>
    <scope>NUCLEOTIDE SEQUENCE</scope>
    <source>
        <strain evidence="3">ChiSjej5B23-6657</strain>
    </source>
</reference>
<evidence type="ECO:0008006" key="5">
    <source>
        <dbReference type="Google" id="ProtNLM"/>
    </source>
</evidence>
<feature type="region of interest" description="Disordered" evidence="1">
    <location>
        <begin position="141"/>
        <end position="191"/>
    </location>
</feature>
<keyword evidence="2" id="KW-0812">Transmembrane</keyword>
<protein>
    <recommendedName>
        <fullName evidence="5">Spore cortex biosynthesis protein YabQ</fullName>
    </recommendedName>
</protein>
<dbReference type="Proteomes" id="UP000823912">
    <property type="component" value="Unassembled WGS sequence"/>
</dbReference>
<proteinExistence type="predicted"/>
<accession>A0A9D1EAB1</accession>
<sequence>MMDAVGELVRSQGYLFLTALLLGAALCFVYDLFRVFRRVVPHNLQAVTLEDFLFWILWTLAVMTMLDAMDRGVVRGFSLGAVFLGMLLYLLCFSRSVIAVLVFLARVILRIVGGILKVLLAPARKFVVFIRPVMRYNREKRQKRRLAGREKRREARQRKKAEAVKRHGKKDAGHRKQEKKEEKVHGTDRRG</sequence>
<evidence type="ECO:0000313" key="3">
    <source>
        <dbReference type="EMBL" id="HIR71157.1"/>
    </source>
</evidence>
<dbReference type="NCBIfam" id="TIGR02893">
    <property type="entry name" value="spore_yabQ"/>
    <property type="match status" value="1"/>
</dbReference>
<evidence type="ECO:0000313" key="4">
    <source>
        <dbReference type="Proteomes" id="UP000823912"/>
    </source>
</evidence>
<keyword evidence="2" id="KW-0472">Membrane</keyword>
<dbReference type="AlphaFoldDB" id="A0A9D1EAB1"/>
<evidence type="ECO:0000256" key="2">
    <source>
        <dbReference type="SAM" id="Phobius"/>
    </source>
</evidence>
<organism evidence="3 4">
    <name type="scientific">Candidatus Pullilachnospira gallistercoris</name>
    <dbReference type="NCBI Taxonomy" id="2840911"/>
    <lineage>
        <taxon>Bacteria</taxon>
        <taxon>Bacillati</taxon>
        <taxon>Bacillota</taxon>
        <taxon>Clostridia</taxon>
        <taxon>Lachnospirales</taxon>
        <taxon>Lachnospiraceae</taxon>
        <taxon>Lachnospiraceae incertae sedis</taxon>
        <taxon>Candidatus Pullilachnospira</taxon>
    </lineage>
</organism>
<gene>
    <name evidence="3" type="ORF">IAA55_07735</name>
</gene>